<organism evidence="1 2">
    <name type="scientific">Enhygromyxa salina</name>
    <dbReference type="NCBI Taxonomy" id="215803"/>
    <lineage>
        <taxon>Bacteria</taxon>
        <taxon>Pseudomonadati</taxon>
        <taxon>Myxococcota</taxon>
        <taxon>Polyangia</taxon>
        <taxon>Nannocystales</taxon>
        <taxon>Nannocystaceae</taxon>
        <taxon>Enhygromyxa</taxon>
    </lineage>
</organism>
<proteinExistence type="predicted"/>
<name>A0A2S9YW72_9BACT</name>
<dbReference type="EMBL" id="PVNL01000026">
    <property type="protein sequence ID" value="PRQ09361.1"/>
    <property type="molecule type" value="Genomic_DNA"/>
</dbReference>
<dbReference type="RefSeq" id="WP_106087956.1">
    <property type="nucleotide sequence ID" value="NZ_PVNL01000026.1"/>
</dbReference>
<sequence>MPSYDDFDDGHREWVQTAFAVDAALDFFNDHCSTTGVKPTWDQVEAAARKVVDRDLDEAAKALAGQPDAPDVDEGVRATLRKVLITAFEDRCQAMYDWPELAEYPDG</sequence>
<evidence type="ECO:0000313" key="1">
    <source>
        <dbReference type="EMBL" id="PRQ09361.1"/>
    </source>
</evidence>
<reference evidence="1 2" key="1">
    <citation type="submission" date="2018-03" db="EMBL/GenBank/DDBJ databases">
        <title>Draft Genome Sequences of the Obligatory Marine Myxobacteria Enhygromyxa salina SWB007.</title>
        <authorList>
            <person name="Poehlein A."/>
            <person name="Moghaddam J.A."/>
            <person name="Harms H."/>
            <person name="Alanjari M."/>
            <person name="Koenig G.M."/>
            <person name="Daniel R."/>
            <person name="Schaeberle T.F."/>
        </authorList>
    </citation>
    <scope>NUCLEOTIDE SEQUENCE [LARGE SCALE GENOMIC DNA]</scope>
    <source>
        <strain evidence="1 2">SWB007</strain>
    </source>
</reference>
<dbReference type="Proteomes" id="UP000238823">
    <property type="component" value="Unassembled WGS sequence"/>
</dbReference>
<gene>
    <name evidence="1" type="ORF">ENSA7_08880</name>
</gene>
<evidence type="ECO:0000313" key="2">
    <source>
        <dbReference type="Proteomes" id="UP000238823"/>
    </source>
</evidence>
<protein>
    <submittedName>
        <fullName evidence="1">Uncharacterized protein</fullName>
    </submittedName>
</protein>
<dbReference type="AlphaFoldDB" id="A0A2S9YW72"/>
<comment type="caution">
    <text evidence="1">The sequence shown here is derived from an EMBL/GenBank/DDBJ whole genome shotgun (WGS) entry which is preliminary data.</text>
</comment>
<accession>A0A2S9YW72</accession>